<dbReference type="PROSITE" id="PS00862">
    <property type="entry name" value="OX2_COVAL_FAD"/>
    <property type="match status" value="1"/>
</dbReference>
<dbReference type="RefSeq" id="WP_273937993.1">
    <property type="nucleotide sequence ID" value="NZ_CP097263.1"/>
</dbReference>
<sequence>MRELADHVRGPVFQRGQDGYDDERAGFQTAFHHSPEVIIGALDAEDVQAAVRYAAANGKSVAVQSTGHGVSVLADDGVLITTKRLDSVRIDPKSRTAVIGAGAKWAQVVEKSEPHGLVPVSGSAGHVGVVGYTLAGGLGLLGREFGYMADWVRSVDVVTADGSLRHVTAATDPDLFWALRGGRDNFGVVTSIEVELQPVNGIYGGGLYFDFADAPRVLEFFRSWTADLPDTMTSSLGTMGYPPLPVFPEPLRGKHIVHIRFATTDKEAGPALVAPWLDVAPVLFNHLGEIAYKDGGSVYREPNFAHSYDGNSVLLSELPTEALDAIRELAGPSAEVPVIVDLRHLGGALSRQPEVPNAVSFRQAKYILRLLSPLDGLDLDVVRATHDKVYRVVEPWTLGRSLNFTYGERGATEFIESMYDKATFERLRELKAVYDPGNLFRRNHNIAPA</sequence>
<dbReference type="PROSITE" id="PS51387">
    <property type="entry name" value="FAD_PCMH"/>
    <property type="match status" value="1"/>
</dbReference>
<dbReference type="Pfam" id="PF08031">
    <property type="entry name" value="BBE"/>
    <property type="match status" value="1"/>
</dbReference>
<dbReference type="InterPro" id="IPR006093">
    <property type="entry name" value="Oxy_OxRdtase_FAD_BS"/>
</dbReference>
<dbReference type="InterPro" id="IPR016167">
    <property type="entry name" value="FAD-bd_PCMH_sub1"/>
</dbReference>
<dbReference type="InterPro" id="IPR036318">
    <property type="entry name" value="FAD-bd_PCMH-like_sf"/>
</dbReference>
<name>A0ABV6N7C6_9PSEU</name>
<comment type="caution">
    <text evidence="7">The sequence shown here is derived from an EMBL/GenBank/DDBJ whole genome shotgun (WGS) entry which is preliminary data.</text>
</comment>
<feature type="domain" description="FAD-binding PCMH-type" evidence="6">
    <location>
        <begin position="31"/>
        <end position="199"/>
    </location>
</feature>
<evidence type="ECO:0000256" key="2">
    <source>
        <dbReference type="ARBA" id="ARBA00005466"/>
    </source>
</evidence>
<dbReference type="Pfam" id="PF01565">
    <property type="entry name" value="FAD_binding_4"/>
    <property type="match status" value="1"/>
</dbReference>
<dbReference type="Gene3D" id="3.30.43.10">
    <property type="entry name" value="Uridine Diphospho-n-acetylenolpyruvylglucosamine Reductase, domain 2"/>
    <property type="match status" value="1"/>
</dbReference>
<accession>A0ABV6N7C6</accession>
<keyword evidence="4" id="KW-0274">FAD</keyword>
<evidence type="ECO:0000256" key="3">
    <source>
        <dbReference type="ARBA" id="ARBA00022630"/>
    </source>
</evidence>
<dbReference type="Gene3D" id="3.30.465.10">
    <property type="match status" value="1"/>
</dbReference>
<protein>
    <submittedName>
        <fullName evidence="7">FAD-binding oxidoreductase</fullName>
    </submittedName>
</protein>
<organism evidence="7 8">
    <name type="scientific">Kutzneria chonburiensis</name>
    <dbReference type="NCBI Taxonomy" id="1483604"/>
    <lineage>
        <taxon>Bacteria</taxon>
        <taxon>Bacillati</taxon>
        <taxon>Actinomycetota</taxon>
        <taxon>Actinomycetes</taxon>
        <taxon>Pseudonocardiales</taxon>
        <taxon>Pseudonocardiaceae</taxon>
        <taxon>Kutzneria</taxon>
    </lineage>
</organism>
<evidence type="ECO:0000259" key="6">
    <source>
        <dbReference type="PROSITE" id="PS51387"/>
    </source>
</evidence>
<dbReference type="InterPro" id="IPR016166">
    <property type="entry name" value="FAD-bd_PCMH"/>
</dbReference>
<dbReference type="InterPro" id="IPR050416">
    <property type="entry name" value="FAD-linked_Oxidoreductase"/>
</dbReference>
<keyword evidence="5" id="KW-0560">Oxidoreductase</keyword>
<dbReference type="InterPro" id="IPR012951">
    <property type="entry name" value="BBE"/>
</dbReference>
<dbReference type="Proteomes" id="UP001589810">
    <property type="component" value="Unassembled WGS sequence"/>
</dbReference>
<evidence type="ECO:0000256" key="5">
    <source>
        <dbReference type="ARBA" id="ARBA00023002"/>
    </source>
</evidence>
<comment type="similarity">
    <text evidence="2">Belongs to the oxygen-dependent FAD-linked oxidoreductase family.</text>
</comment>
<keyword evidence="8" id="KW-1185">Reference proteome</keyword>
<evidence type="ECO:0000313" key="8">
    <source>
        <dbReference type="Proteomes" id="UP001589810"/>
    </source>
</evidence>
<dbReference type="InterPro" id="IPR006094">
    <property type="entry name" value="Oxid_FAD_bind_N"/>
</dbReference>
<keyword evidence="3" id="KW-0285">Flavoprotein</keyword>
<gene>
    <name evidence="7" type="ORF">ACFFH7_42160</name>
</gene>
<dbReference type="EMBL" id="JBHLUD010000015">
    <property type="protein sequence ID" value="MFC0548172.1"/>
    <property type="molecule type" value="Genomic_DNA"/>
</dbReference>
<evidence type="ECO:0000256" key="4">
    <source>
        <dbReference type="ARBA" id="ARBA00022827"/>
    </source>
</evidence>
<comment type="cofactor">
    <cofactor evidence="1">
        <name>FAD</name>
        <dbReference type="ChEBI" id="CHEBI:57692"/>
    </cofactor>
</comment>
<dbReference type="PANTHER" id="PTHR42973:SF39">
    <property type="entry name" value="FAD-BINDING PCMH-TYPE DOMAIN-CONTAINING PROTEIN"/>
    <property type="match status" value="1"/>
</dbReference>
<reference evidence="7 8" key="1">
    <citation type="submission" date="2024-09" db="EMBL/GenBank/DDBJ databases">
        <authorList>
            <person name="Sun Q."/>
            <person name="Mori K."/>
        </authorList>
    </citation>
    <scope>NUCLEOTIDE SEQUENCE [LARGE SCALE GENOMIC DNA]</scope>
    <source>
        <strain evidence="7 8">TBRC 1432</strain>
    </source>
</reference>
<evidence type="ECO:0000313" key="7">
    <source>
        <dbReference type="EMBL" id="MFC0548172.1"/>
    </source>
</evidence>
<dbReference type="PANTHER" id="PTHR42973">
    <property type="entry name" value="BINDING OXIDOREDUCTASE, PUTATIVE (AFU_ORTHOLOGUE AFUA_1G17690)-RELATED"/>
    <property type="match status" value="1"/>
</dbReference>
<evidence type="ECO:0000256" key="1">
    <source>
        <dbReference type="ARBA" id="ARBA00001974"/>
    </source>
</evidence>
<proteinExistence type="inferred from homology"/>
<dbReference type="Gene3D" id="3.40.462.20">
    <property type="match status" value="1"/>
</dbReference>
<dbReference type="SUPFAM" id="SSF56176">
    <property type="entry name" value="FAD-binding/transporter-associated domain-like"/>
    <property type="match status" value="1"/>
</dbReference>
<dbReference type="InterPro" id="IPR016169">
    <property type="entry name" value="FAD-bd_PCMH_sub2"/>
</dbReference>